<dbReference type="EMBL" id="JBHRUV010000040">
    <property type="protein sequence ID" value="MFC3266421.1"/>
    <property type="molecule type" value="Genomic_DNA"/>
</dbReference>
<reference evidence="3" key="1">
    <citation type="journal article" date="2019" name="Int. J. Syst. Evol. Microbiol.">
        <title>The Global Catalogue of Microorganisms (GCM) 10K type strain sequencing project: providing services to taxonomists for standard genome sequencing and annotation.</title>
        <authorList>
            <consortium name="The Broad Institute Genomics Platform"/>
            <consortium name="The Broad Institute Genome Sequencing Center for Infectious Disease"/>
            <person name="Wu L."/>
            <person name="Ma J."/>
        </authorList>
    </citation>
    <scope>NUCLEOTIDE SEQUENCE [LARGE SCALE GENOMIC DNA]</scope>
    <source>
        <strain evidence="3">CCM 7941</strain>
    </source>
</reference>
<organism evidence="2 3">
    <name type="scientific">Camelimonas abortus</name>
    <dbReference type="NCBI Taxonomy" id="1017184"/>
    <lineage>
        <taxon>Bacteria</taxon>
        <taxon>Pseudomonadati</taxon>
        <taxon>Pseudomonadota</taxon>
        <taxon>Alphaproteobacteria</taxon>
        <taxon>Hyphomicrobiales</taxon>
        <taxon>Chelatococcaceae</taxon>
        <taxon>Camelimonas</taxon>
    </lineage>
</organism>
<proteinExistence type="predicted"/>
<feature type="non-terminal residue" evidence="2">
    <location>
        <position position="66"/>
    </location>
</feature>
<protein>
    <submittedName>
        <fullName evidence="2">Uncharacterized protein</fullName>
    </submittedName>
</protein>
<gene>
    <name evidence="2" type="ORF">ACFOEX_08655</name>
</gene>
<feature type="compositionally biased region" description="Low complexity" evidence="1">
    <location>
        <begin position="35"/>
        <end position="49"/>
    </location>
</feature>
<comment type="caution">
    <text evidence="2">The sequence shown here is derived from an EMBL/GenBank/DDBJ whole genome shotgun (WGS) entry which is preliminary data.</text>
</comment>
<evidence type="ECO:0000256" key="1">
    <source>
        <dbReference type="SAM" id="MobiDB-lite"/>
    </source>
</evidence>
<dbReference type="Proteomes" id="UP001595536">
    <property type="component" value="Unassembled WGS sequence"/>
</dbReference>
<evidence type="ECO:0000313" key="2">
    <source>
        <dbReference type="EMBL" id="MFC3266421.1"/>
    </source>
</evidence>
<name>A0ABV7LEV7_9HYPH</name>
<sequence length="66" mass="6543">MQAQVRTIVAASGERLVVMPEAQYAALVSAAARPPADQAGAAGRSGAASPVRMMAQTPAAAAAPRP</sequence>
<feature type="region of interest" description="Disordered" evidence="1">
    <location>
        <begin position="35"/>
        <end position="66"/>
    </location>
</feature>
<accession>A0ABV7LEV7</accession>
<keyword evidence="3" id="KW-1185">Reference proteome</keyword>
<evidence type="ECO:0000313" key="3">
    <source>
        <dbReference type="Proteomes" id="UP001595536"/>
    </source>
</evidence>